<gene>
    <name evidence="2" type="ORF">PSU4_53190</name>
</gene>
<reference evidence="2 3" key="1">
    <citation type="submission" date="2019-07" db="EMBL/GenBank/DDBJ databases">
        <title>Whole genome shotgun sequence of Pseudonocardia sulfidoxydans NBRC 16205.</title>
        <authorList>
            <person name="Hosoyama A."/>
            <person name="Uohara A."/>
            <person name="Ohji S."/>
            <person name="Ichikawa N."/>
        </authorList>
    </citation>
    <scope>NUCLEOTIDE SEQUENCE [LARGE SCALE GENOMIC DNA]</scope>
    <source>
        <strain evidence="2 3">NBRC 16205</strain>
    </source>
</reference>
<keyword evidence="3" id="KW-1185">Reference proteome</keyword>
<proteinExistence type="predicted"/>
<protein>
    <submittedName>
        <fullName evidence="2">Uncharacterized protein</fullName>
    </submittedName>
</protein>
<accession>A0A511DNJ0</accession>
<feature type="region of interest" description="Disordered" evidence="1">
    <location>
        <begin position="45"/>
        <end position="69"/>
    </location>
</feature>
<organism evidence="2 3">
    <name type="scientific">Pseudonocardia sulfidoxydans NBRC 16205</name>
    <dbReference type="NCBI Taxonomy" id="1223511"/>
    <lineage>
        <taxon>Bacteria</taxon>
        <taxon>Bacillati</taxon>
        <taxon>Actinomycetota</taxon>
        <taxon>Actinomycetes</taxon>
        <taxon>Pseudonocardiales</taxon>
        <taxon>Pseudonocardiaceae</taxon>
        <taxon>Pseudonocardia</taxon>
    </lineage>
</organism>
<evidence type="ECO:0000313" key="3">
    <source>
        <dbReference type="Proteomes" id="UP000321685"/>
    </source>
</evidence>
<name>A0A511DNJ0_9PSEU</name>
<comment type="caution">
    <text evidence="2">The sequence shown here is derived from an EMBL/GenBank/DDBJ whole genome shotgun (WGS) entry which is preliminary data.</text>
</comment>
<dbReference type="EMBL" id="BJVJ01000087">
    <property type="protein sequence ID" value="GEL26365.1"/>
    <property type="molecule type" value="Genomic_DNA"/>
</dbReference>
<evidence type="ECO:0000313" key="2">
    <source>
        <dbReference type="EMBL" id="GEL26365.1"/>
    </source>
</evidence>
<evidence type="ECO:0000256" key="1">
    <source>
        <dbReference type="SAM" id="MobiDB-lite"/>
    </source>
</evidence>
<sequence length="82" mass="9025">MIAIRGVQATQASLVRQIGRSPQQGGALGSAYRLGCATSRPFLDRRDREVARRRGQSQPWSRATRAASERLPAPSFCIAEDR</sequence>
<dbReference type="Proteomes" id="UP000321685">
    <property type="component" value="Unassembled WGS sequence"/>
</dbReference>
<dbReference type="AlphaFoldDB" id="A0A511DNJ0"/>